<dbReference type="InterPro" id="IPR004154">
    <property type="entry name" value="Anticodon-bd"/>
</dbReference>
<dbReference type="Pfam" id="PF03129">
    <property type="entry name" value="HGTP_anticodon"/>
    <property type="match status" value="1"/>
</dbReference>
<dbReference type="PANTHER" id="PTHR11476">
    <property type="entry name" value="HISTIDYL-TRNA SYNTHETASE"/>
    <property type="match status" value="1"/>
</dbReference>
<evidence type="ECO:0000256" key="5">
    <source>
        <dbReference type="ARBA" id="ARBA00047639"/>
    </source>
</evidence>
<gene>
    <name evidence="8" type="primary">hisS</name>
    <name evidence="8" type="ORF">ACD_80C00150G0002</name>
</gene>
<dbReference type="EC" id="6.1.1.21" evidence="2"/>
<dbReference type="Gene3D" id="3.30.930.10">
    <property type="entry name" value="Bira Bifunctional Protein, Domain 2"/>
    <property type="match status" value="1"/>
</dbReference>
<feature type="binding site" evidence="6">
    <location>
        <begin position="82"/>
        <end position="84"/>
    </location>
    <ligand>
        <name>L-histidine</name>
        <dbReference type="ChEBI" id="CHEBI:57595"/>
    </ligand>
</feature>
<feature type="binding site" evidence="6">
    <location>
        <position position="126"/>
    </location>
    <ligand>
        <name>L-histidine</name>
        <dbReference type="ChEBI" id="CHEBI:57595"/>
    </ligand>
</feature>
<feature type="binding site" evidence="6">
    <location>
        <position position="112"/>
    </location>
    <ligand>
        <name>L-histidine</name>
        <dbReference type="ChEBI" id="CHEBI:57595"/>
    </ligand>
</feature>
<evidence type="ECO:0000256" key="3">
    <source>
        <dbReference type="ARBA" id="ARBA00022741"/>
    </source>
</evidence>
<proteinExistence type="inferred from homology"/>
<comment type="caution">
    <text evidence="8">The sequence shown here is derived from an EMBL/GenBank/DDBJ whole genome shotgun (WGS) entry which is preliminary data.</text>
</comment>
<evidence type="ECO:0000256" key="1">
    <source>
        <dbReference type="ARBA" id="ARBA00008226"/>
    </source>
</evidence>
<evidence type="ECO:0000259" key="7">
    <source>
        <dbReference type="PROSITE" id="PS50862"/>
    </source>
</evidence>
<feature type="binding site" evidence="6">
    <location>
        <begin position="286"/>
        <end position="287"/>
    </location>
    <ligand>
        <name>L-histidine</name>
        <dbReference type="ChEBI" id="CHEBI:57595"/>
    </ligand>
</feature>
<dbReference type="CDD" id="cd00773">
    <property type="entry name" value="HisRS-like_core"/>
    <property type="match status" value="1"/>
</dbReference>
<evidence type="ECO:0000256" key="2">
    <source>
        <dbReference type="ARBA" id="ARBA00012815"/>
    </source>
</evidence>
<keyword evidence="3" id="KW-0547">Nucleotide-binding</keyword>
<dbReference type="PIRSF" id="PIRSF001549">
    <property type="entry name" value="His-tRNA_synth"/>
    <property type="match status" value="1"/>
</dbReference>
<feature type="binding site" evidence="6">
    <location>
        <position position="282"/>
    </location>
    <ligand>
        <name>L-histidine</name>
        <dbReference type="ChEBI" id="CHEBI:57595"/>
    </ligand>
</feature>
<evidence type="ECO:0000256" key="4">
    <source>
        <dbReference type="ARBA" id="ARBA00023146"/>
    </source>
</evidence>
<sequence>MVLRPGWFPEYSPAEQLVFDEVKAIIEANYRQYGFAHIQTPAVEPNTVLLAKNGEDAGKQIFWLYGLAQGKDDAKDYALHFDLTVPFARYVLDWENVLTFPFKRYQIQPVRRGERSQRGRFKEFWQSDIDVIWQDTEKWVIGKNLYYDAEILVVIAKTLHEIVAKFLDNKPFTVHINNRYLLAWFFSQFDEKVIPQLYNLLDKYYKISFDVFQKELALLVSSADVAKIVSFVQTTFDRLDPNLVDNDVYRKGYQEVQEVLRFVDGLNQENKYSIIWDPCIIRGLDYYTGTVYETLFDDDFALGSISSGGRYENLTGYINPKKSHYSGVGWSIWLSRMVYLILETMKPEHTTQTEYLFVHFPETIKDVLMLANIFINEGKNVEVYPSAEKLGKQFAYADKKWIPHVVILGEGEKILHRYKIKNMKTGEEREVGL</sequence>
<dbReference type="GO" id="GO:0006418">
    <property type="term" value="P:tRNA aminoacylation for protein translation"/>
    <property type="evidence" value="ECO:0007669"/>
    <property type="project" value="UniProtKB-ARBA"/>
</dbReference>
<protein>
    <recommendedName>
        <fullName evidence="2">histidine--tRNA ligase</fullName>
        <ecNumber evidence="2">6.1.1.21</ecNumber>
    </recommendedName>
</protein>
<organism evidence="8">
    <name type="scientific">uncultured bacterium</name>
    <name type="common">gcode 4</name>
    <dbReference type="NCBI Taxonomy" id="1234023"/>
    <lineage>
        <taxon>Bacteria</taxon>
        <taxon>environmental samples</taxon>
    </lineage>
</organism>
<dbReference type="EMBL" id="AMFJ01036157">
    <property type="protein sequence ID" value="EKD24810.1"/>
    <property type="molecule type" value="Genomic_DNA"/>
</dbReference>
<dbReference type="PROSITE" id="PS50862">
    <property type="entry name" value="AA_TRNA_LIGASE_II"/>
    <property type="match status" value="1"/>
</dbReference>
<comment type="similarity">
    <text evidence="1">Belongs to the class-II aminoacyl-tRNA synthetase family.</text>
</comment>
<dbReference type="Gene3D" id="3.40.50.800">
    <property type="entry name" value="Anticodon-binding domain"/>
    <property type="match status" value="1"/>
</dbReference>
<accession>K1X3Z9</accession>
<comment type="catalytic activity">
    <reaction evidence="5">
        <text>tRNA(His) + L-histidine + ATP = L-histidyl-tRNA(His) + AMP + diphosphate + H(+)</text>
        <dbReference type="Rhea" id="RHEA:17313"/>
        <dbReference type="Rhea" id="RHEA-COMP:9665"/>
        <dbReference type="Rhea" id="RHEA-COMP:9689"/>
        <dbReference type="ChEBI" id="CHEBI:15378"/>
        <dbReference type="ChEBI" id="CHEBI:30616"/>
        <dbReference type="ChEBI" id="CHEBI:33019"/>
        <dbReference type="ChEBI" id="CHEBI:57595"/>
        <dbReference type="ChEBI" id="CHEBI:78442"/>
        <dbReference type="ChEBI" id="CHEBI:78527"/>
        <dbReference type="ChEBI" id="CHEBI:456215"/>
        <dbReference type="EC" id="6.1.1.21"/>
    </reaction>
</comment>
<evidence type="ECO:0000313" key="8">
    <source>
        <dbReference type="EMBL" id="EKD24810.1"/>
    </source>
</evidence>
<reference evidence="8" key="1">
    <citation type="journal article" date="2012" name="Science">
        <title>Fermentation, hydrogen, and sulfur metabolism in multiple uncultivated bacterial phyla.</title>
        <authorList>
            <person name="Wrighton K.C."/>
            <person name="Thomas B.C."/>
            <person name="Sharon I."/>
            <person name="Miller C.S."/>
            <person name="Castelle C.J."/>
            <person name="VerBerkmoes N.C."/>
            <person name="Wilkins M.J."/>
            <person name="Hettich R.L."/>
            <person name="Lipton M.S."/>
            <person name="Williams K.H."/>
            <person name="Long P.E."/>
            <person name="Banfield J.F."/>
        </authorList>
    </citation>
    <scope>NUCLEOTIDE SEQUENCE [LARGE SCALE GENOMIC DNA]</scope>
</reference>
<dbReference type="PANTHER" id="PTHR11476:SF7">
    <property type="entry name" value="HISTIDINE--TRNA LIGASE"/>
    <property type="match status" value="1"/>
</dbReference>
<name>K1X3Z9_9BACT</name>
<dbReference type="InterPro" id="IPR036621">
    <property type="entry name" value="Anticodon-bd_dom_sf"/>
</dbReference>
<keyword evidence="8" id="KW-0436">Ligase</keyword>
<dbReference type="SUPFAM" id="SSF55681">
    <property type="entry name" value="Class II aaRS and biotin synthetases"/>
    <property type="match status" value="1"/>
</dbReference>
<dbReference type="GO" id="GO:0000166">
    <property type="term" value="F:nucleotide binding"/>
    <property type="evidence" value="ECO:0007669"/>
    <property type="project" value="UniProtKB-KW"/>
</dbReference>
<keyword evidence="4 8" id="KW-0030">Aminoacyl-tRNA synthetase</keyword>
<dbReference type="Pfam" id="PF13393">
    <property type="entry name" value="tRNA-synt_His"/>
    <property type="match status" value="1"/>
</dbReference>
<feature type="domain" description="Aminoacyl-transfer RNA synthetases class-II family profile" evidence="7">
    <location>
        <begin position="18"/>
        <end position="361"/>
    </location>
</feature>
<dbReference type="InterPro" id="IPR004516">
    <property type="entry name" value="HisRS/HisZ"/>
</dbReference>
<dbReference type="SUPFAM" id="SSF52954">
    <property type="entry name" value="Class II aaRS ABD-related"/>
    <property type="match status" value="1"/>
</dbReference>
<dbReference type="InterPro" id="IPR045864">
    <property type="entry name" value="aa-tRNA-synth_II/BPL/LPL"/>
</dbReference>
<dbReference type="GO" id="GO:0005737">
    <property type="term" value="C:cytoplasm"/>
    <property type="evidence" value="ECO:0007669"/>
    <property type="project" value="InterPro"/>
</dbReference>
<dbReference type="InterPro" id="IPR006195">
    <property type="entry name" value="aa-tRNA-synth_II"/>
</dbReference>
<feature type="binding site" evidence="6">
    <location>
        <position position="130"/>
    </location>
    <ligand>
        <name>L-histidine</name>
        <dbReference type="ChEBI" id="CHEBI:57595"/>
    </ligand>
</feature>
<evidence type="ECO:0000256" key="6">
    <source>
        <dbReference type="PIRSR" id="PIRSR001549-1"/>
    </source>
</evidence>
<dbReference type="InterPro" id="IPR041715">
    <property type="entry name" value="HisRS-like_core"/>
</dbReference>
<dbReference type="GO" id="GO:0004821">
    <property type="term" value="F:histidine-tRNA ligase activity"/>
    <property type="evidence" value="ECO:0007669"/>
    <property type="project" value="UniProtKB-EC"/>
</dbReference>
<dbReference type="AlphaFoldDB" id="K1X3Z9"/>